<gene>
    <name evidence="1" type="ORF">POM99_16485</name>
</gene>
<organism evidence="1 2">
    <name type="scientific">Novosphingobium cyanobacteriorum</name>
    <dbReference type="NCBI Taxonomy" id="3024215"/>
    <lineage>
        <taxon>Bacteria</taxon>
        <taxon>Pseudomonadati</taxon>
        <taxon>Pseudomonadota</taxon>
        <taxon>Alphaproteobacteria</taxon>
        <taxon>Sphingomonadales</taxon>
        <taxon>Sphingomonadaceae</taxon>
        <taxon>Novosphingobium</taxon>
    </lineage>
</organism>
<protein>
    <recommendedName>
        <fullName evidence="3">Peptidase S14</fullName>
    </recommendedName>
</protein>
<dbReference type="Gene3D" id="3.90.226.10">
    <property type="entry name" value="2-enoyl-CoA Hydratase, Chain A, domain 1"/>
    <property type="match status" value="1"/>
</dbReference>
<accession>A0ABT6CMK7</accession>
<dbReference type="EMBL" id="JAROCY010000017">
    <property type="protein sequence ID" value="MDF8334808.1"/>
    <property type="molecule type" value="Genomic_DNA"/>
</dbReference>
<dbReference type="Proteomes" id="UP001222770">
    <property type="component" value="Unassembled WGS sequence"/>
</dbReference>
<evidence type="ECO:0000313" key="1">
    <source>
        <dbReference type="EMBL" id="MDF8334808.1"/>
    </source>
</evidence>
<evidence type="ECO:0000313" key="2">
    <source>
        <dbReference type="Proteomes" id="UP001222770"/>
    </source>
</evidence>
<proteinExistence type="predicted"/>
<evidence type="ECO:0008006" key="3">
    <source>
        <dbReference type="Google" id="ProtNLM"/>
    </source>
</evidence>
<sequence length="240" mass="25854">MAGIARKGLALGGFALALMGAAPPPPALDKENPTCPAKPDWGQAKAITVTPAVRNGKHVLIADGIIDAGFPNRLKAAIDADEQVEEVWIRSRGGDAHAGNAAGKVIRSYPGMVTRIPAGWTCFSACNFVFMGGDRRFVDPGGVFMVHMFTHTGDRDTIELSVEEGTEETTRLIGEIEQSSALLASEDNDFLIRMGISRKLLTEVMYKQQAVASAANKSTRYCLTQDEVRKYNVMPTEKVG</sequence>
<comment type="caution">
    <text evidence="1">The sequence shown here is derived from an EMBL/GenBank/DDBJ whole genome shotgun (WGS) entry which is preliminary data.</text>
</comment>
<reference evidence="1 2" key="1">
    <citation type="submission" date="2023-03" db="EMBL/GenBank/DDBJ databases">
        <title>Novosphingobium cyanobacteriorum sp. nov., isolated from a eutrophic reservoir during the Microcystis bloom period.</title>
        <authorList>
            <person name="Kang M."/>
            <person name="Le V."/>
            <person name="Ko S.-R."/>
            <person name="Lee S.-A."/>
            <person name="Ahn C.-Y."/>
        </authorList>
    </citation>
    <scope>NUCLEOTIDE SEQUENCE [LARGE SCALE GENOMIC DNA]</scope>
    <source>
        <strain evidence="1 2">HBC54</strain>
    </source>
</reference>
<dbReference type="RefSeq" id="WP_277279582.1">
    <property type="nucleotide sequence ID" value="NZ_JAROCY010000017.1"/>
</dbReference>
<keyword evidence="2" id="KW-1185">Reference proteome</keyword>
<dbReference type="SUPFAM" id="SSF52096">
    <property type="entry name" value="ClpP/crotonase"/>
    <property type="match status" value="1"/>
</dbReference>
<name>A0ABT6CMK7_9SPHN</name>
<dbReference type="InterPro" id="IPR029045">
    <property type="entry name" value="ClpP/crotonase-like_dom_sf"/>
</dbReference>